<dbReference type="KEGG" id="ssl:SS1G_04146"/>
<proteinExistence type="predicted"/>
<dbReference type="Gene3D" id="3.10.110.10">
    <property type="entry name" value="Ubiquitin Conjugating Enzyme"/>
    <property type="match status" value="1"/>
</dbReference>
<dbReference type="PANTHER" id="PTHR24068">
    <property type="entry name" value="UBIQUITIN-CONJUGATING ENZYME E2"/>
    <property type="match status" value="1"/>
</dbReference>
<dbReference type="SUPFAM" id="SSF54495">
    <property type="entry name" value="UBC-like"/>
    <property type="match status" value="1"/>
</dbReference>
<dbReference type="RefSeq" id="XP_001594339.1">
    <property type="nucleotide sequence ID" value="XM_001594289.1"/>
</dbReference>
<organism evidence="3 4">
    <name type="scientific">Sclerotinia sclerotiorum (strain ATCC 18683 / 1980 / Ss-1)</name>
    <name type="common">White mold</name>
    <name type="synonym">Whetzelinia sclerotiorum</name>
    <dbReference type="NCBI Taxonomy" id="665079"/>
    <lineage>
        <taxon>Eukaryota</taxon>
        <taxon>Fungi</taxon>
        <taxon>Dikarya</taxon>
        <taxon>Ascomycota</taxon>
        <taxon>Pezizomycotina</taxon>
        <taxon>Leotiomycetes</taxon>
        <taxon>Helotiales</taxon>
        <taxon>Sclerotiniaceae</taxon>
        <taxon>Sclerotinia</taxon>
    </lineage>
</organism>
<feature type="region of interest" description="Disordered" evidence="1">
    <location>
        <begin position="1"/>
        <end position="29"/>
    </location>
</feature>
<name>A0A1D9PWS9_SCLS1</name>
<dbReference type="Proteomes" id="UP000177798">
    <property type="component" value="Chromosome 2"/>
</dbReference>
<dbReference type="EMBL" id="CP017815">
    <property type="protein sequence ID" value="APA07140.1"/>
    <property type="molecule type" value="Genomic_DNA"/>
</dbReference>
<dbReference type="VEuPathDB" id="FungiDB:sscle_02g019100"/>
<accession>A0A1D9PWS9</accession>
<gene>
    <name evidence="3" type="ORF">sscle_02g019100</name>
</gene>
<evidence type="ECO:0000256" key="1">
    <source>
        <dbReference type="SAM" id="MobiDB-lite"/>
    </source>
</evidence>
<feature type="compositionally biased region" description="Acidic residues" evidence="1">
    <location>
        <begin position="1"/>
        <end position="13"/>
    </location>
</feature>
<evidence type="ECO:0000313" key="3">
    <source>
        <dbReference type="EMBL" id="APA07140.1"/>
    </source>
</evidence>
<evidence type="ECO:0000259" key="2">
    <source>
        <dbReference type="PROSITE" id="PS50127"/>
    </source>
</evidence>
<dbReference type="InterPro" id="IPR000608">
    <property type="entry name" value="UBC"/>
</dbReference>
<evidence type="ECO:0000313" key="4">
    <source>
        <dbReference type="Proteomes" id="UP000177798"/>
    </source>
</evidence>
<reference evidence="4" key="1">
    <citation type="journal article" date="2017" name="Genome Biol. Evol.">
        <title>The complete genome sequence of the phytopathogenic fungus Sclerotinia sclerotiorum reveals insights into the genome architecture of broad host range pathogens.</title>
        <authorList>
            <person name="Derbyshire M."/>
            <person name="Denton-Giles M."/>
            <person name="Hegedus D."/>
            <person name="Seifbarghy S."/>
            <person name="Rollins J."/>
            <person name="van Kan J."/>
            <person name="Seidl M.F."/>
            <person name="Faino L."/>
            <person name="Mbengue M."/>
            <person name="Navaud O."/>
            <person name="Raffaele S."/>
            <person name="Hammond-Kosack K."/>
            <person name="Heard S."/>
            <person name="Oliver R."/>
        </authorList>
    </citation>
    <scope>NUCLEOTIDE SEQUENCE [LARGE SCALE GENOMIC DNA]</scope>
    <source>
        <strain evidence="4">ATCC 18683 / 1980 / Ss-1</strain>
    </source>
</reference>
<dbReference type="SMART" id="SM00212">
    <property type="entry name" value="UBCc"/>
    <property type="match status" value="1"/>
</dbReference>
<dbReference type="OrthoDB" id="10069349at2759"/>
<protein>
    <recommendedName>
        <fullName evidence="2">UBC core domain-containing protein</fullName>
    </recommendedName>
</protein>
<dbReference type="Pfam" id="PF00179">
    <property type="entry name" value="UQ_con"/>
    <property type="match status" value="1"/>
</dbReference>
<dbReference type="InterPro" id="IPR016135">
    <property type="entry name" value="UBQ-conjugating_enzyme/RWD"/>
</dbReference>
<dbReference type="PROSITE" id="PS50127">
    <property type="entry name" value="UBC_2"/>
    <property type="match status" value="1"/>
</dbReference>
<feature type="domain" description="UBC core" evidence="2">
    <location>
        <begin position="60"/>
        <end position="223"/>
    </location>
</feature>
<sequence length="367" mass="42828">MGDNFDDPEDLDASDQPSPIVSDADDEPNHKLGDKLVLIKTKHGHIINEIIRTYGQPETERLKCILGEYLRGDSYLYISLCPINGDIQNAFACIEGPNLTPYEGGIFWLHVYFPVNYPSHPPKMRFLTPICHPDINENGEFYHKELSLEEDGYVPPIFTRDILWSVFEMLDQPDFKEFIFENSYISEFDEFLQKAELYTQKYAMAKEPDETKLVKDWLEHFDQQTGAVQRSDTQETDDDAPADATVETCRVALIKWRQQIWETRKKNQFKDIESIIPDSAIITISNNLDRMFAAEILLEQLDLEEWDARTQFLEDWSDSSIRKLLKDVCDHCIEAVVQQLEKEKEDAMRATMIDKHEQTWNPMWFRG</sequence>
<dbReference type="AlphaFoldDB" id="A0A1D9PWS9"/>